<reference evidence="2 3" key="1">
    <citation type="journal article" date="2006" name="Mol. Plant Microbe Interact.">
        <title>Identification of open reading frames unique to a select agent: Ralstonia solanacearum race 3 biovar 2.</title>
        <authorList>
            <person name="Gabriel D.W."/>
            <person name="Allen C."/>
            <person name="Schell M."/>
            <person name="Denny T.P."/>
            <person name="Greenberg J.T."/>
            <person name="Duan Y.P."/>
            <person name="Flores-Cruz Z."/>
            <person name="Huang Q."/>
            <person name="Clifford J.M."/>
            <person name="Presting G."/>
            <person name="Gonzalez E.T."/>
            <person name="Reddy J."/>
            <person name="Elphinstone J."/>
            <person name="Swanson J."/>
            <person name="Yao J."/>
            <person name="Mulholland V."/>
            <person name="Liu L."/>
            <person name="Farmerie W."/>
            <person name="Patnaikuni M."/>
            <person name="Balogh B."/>
            <person name="Norman D."/>
            <person name="Alvarez A."/>
            <person name="Castillo J.A."/>
            <person name="Jones J."/>
            <person name="Saddler G."/>
            <person name="Walunas T."/>
            <person name="Zhukov A."/>
            <person name="Mikhailova N."/>
        </authorList>
    </citation>
    <scope>NUCLEOTIDE SEQUENCE [LARGE SCALE GENOMIC DNA]</scope>
    <source>
        <strain evidence="2 3">UW551</strain>
    </source>
</reference>
<name>A0AB33VIW1_RALSU</name>
<sequence length="222" mass="25440">MVQPVDSRFPEPVQEIWATIWSDVTWLHGRWQIYRQLFGISKARIDLFNETASTVASILHDVLLRDVQIAICKLGDSAKSGRSKNLTLRRLQSELRDAGEIDVADQMGPLLDTFETASKAVRDRRNKWIAHSDLDTLLEARTKPLHGPSRQEIETILTALRDVMHCVEDKYTGGTTAHERLVMNHTGEHVINAFARAKRYEELVKEGRIPRDDFRRRFPSGL</sequence>
<comment type="caution">
    <text evidence="2">The sequence shown here is derived from an EMBL/GenBank/DDBJ whole genome shotgun (WGS) entry which is preliminary data.</text>
</comment>
<feature type="domain" description="HEPN AbiU2-like" evidence="1">
    <location>
        <begin position="20"/>
        <end position="184"/>
    </location>
</feature>
<dbReference type="Proteomes" id="UP000005933">
    <property type="component" value="Unassembled WGS sequence"/>
</dbReference>
<evidence type="ECO:0000259" key="1">
    <source>
        <dbReference type="Pfam" id="PF18734"/>
    </source>
</evidence>
<proteinExistence type="predicted"/>
<dbReference type="EMBL" id="AAKL01000006">
    <property type="protein sequence ID" value="EAP74216.1"/>
    <property type="molecule type" value="Genomic_DNA"/>
</dbReference>
<accession>A0AB33VIW1</accession>
<gene>
    <name evidence="2" type="ORF">RRSL_03935</name>
</gene>
<evidence type="ECO:0000313" key="2">
    <source>
        <dbReference type="EMBL" id="EAP74216.1"/>
    </source>
</evidence>
<dbReference type="InterPro" id="IPR040704">
    <property type="entry name" value="HEPN_AbiU2"/>
</dbReference>
<dbReference type="AlphaFoldDB" id="A0AB33VIW1"/>
<evidence type="ECO:0000313" key="3">
    <source>
        <dbReference type="Proteomes" id="UP000005933"/>
    </source>
</evidence>
<dbReference type="RefSeq" id="WP_003261984.1">
    <property type="nucleotide sequence ID" value="NZ_AAKL01000006.1"/>
</dbReference>
<organism evidence="2 3">
    <name type="scientific">Ralstonia solanacearum (strain UW551)</name>
    <dbReference type="NCBI Taxonomy" id="342110"/>
    <lineage>
        <taxon>Bacteria</taxon>
        <taxon>Pseudomonadati</taxon>
        <taxon>Pseudomonadota</taxon>
        <taxon>Betaproteobacteria</taxon>
        <taxon>Burkholderiales</taxon>
        <taxon>Burkholderiaceae</taxon>
        <taxon>Ralstonia</taxon>
        <taxon>Ralstonia solanacearum species complex</taxon>
    </lineage>
</organism>
<protein>
    <recommendedName>
        <fullName evidence="1">HEPN AbiU2-like domain-containing protein</fullName>
    </recommendedName>
</protein>
<dbReference type="Pfam" id="PF18734">
    <property type="entry name" value="HEPN_AbiU2"/>
    <property type="match status" value="1"/>
</dbReference>